<sequence>MNAFQEKFYHFILDRVQTDKVEEVKELLAESFAKQSEDAFDVAYLLTFKDKIVPMLKEADKEEVLKIMEEFGKKFQ</sequence>
<comment type="caution">
    <text evidence="1">The sequence shown here is derived from an EMBL/GenBank/DDBJ whole genome shotgun (WGS) entry which is preliminary data.</text>
</comment>
<name>A0AAW8TLZ7_9ENTE</name>
<protein>
    <recommendedName>
        <fullName evidence="3">Magnesium transporter</fullName>
    </recommendedName>
</protein>
<dbReference type="RefSeq" id="WP_311897083.1">
    <property type="nucleotide sequence ID" value="NZ_CP184653.1"/>
</dbReference>
<evidence type="ECO:0000313" key="2">
    <source>
        <dbReference type="Proteomes" id="UP001255696"/>
    </source>
</evidence>
<reference evidence="1" key="1">
    <citation type="submission" date="2023-03" db="EMBL/GenBank/DDBJ databases">
        <authorList>
            <person name="Shen W."/>
            <person name="Cai J."/>
        </authorList>
    </citation>
    <scope>NUCLEOTIDE SEQUENCE</scope>
    <source>
        <strain evidence="1">B245-2</strain>
    </source>
</reference>
<organism evidence="1 2">
    <name type="scientific">Enterococcus cecorum</name>
    <dbReference type="NCBI Taxonomy" id="44008"/>
    <lineage>
        <taxon>Bacteria</taxon>
        <taxon>Bacillati</taxon>
        <taxon>Bacillota</taxon>
        <taxon>Bacilli</taxon>
        <taxon>Lactobacillales</taxon>
        <taxon>Enterococcaceae</taxon>
        <taxon>Enterococcus</taxon>
    </lineage>
</organism>
<dbReference type="EMBL" id="JARQBI010000001">
    <property type="protein sequence ID" value="MDT2795809.1"/>
    <property type="molecule type" value="Genomic_DNA"/>
</dbReference>
<proteinExistence type="predicted"/>
<evidence type="ECO:0000313" key="1">
    <source>
        <dbReference type="EMBL" id="MDT2795809.1"/>
    </source>
</evidence>
<accession>A0AAW8TLZ7</accession>
<dbReference type="AlphaFoldDB" id="A0AAW8TLZ7"/>
<dbReference type="Proteomes" id="UP001255696">
    <property type="component" value="Unassembled WGS sequence"/>
</dbReference>
<evidence type="ECO:0008006" key="3">
    <source>
        <dbReference type="Google" id="ProtNLM"/>
    </source>
</evidence>
<gene>
    <name evidence="1" type="ORF">P7H47_00785</name>
</gene>